<gene>
    <name evidence="13" type="ORF">KUTeg_004127</name>
</gene>
<evidence type="ECO:0000256" key="2">
    <source>
        <dbReference type="ARBA" id="ARBA00004220"/>
    </source>
</evidence>
<dbReference type="InterPro" id="IPR002014">
    <property type="entry name" value="VHS_dom"/>
</dbReference>
<feature type="domain" description="GAT" evidence="12">
    <location>
        <begin position="170"/>
        <end position="298"/>
    </location>
</feature>
<dbReference type="PROSITE" id="PS50909">
    <property type="entry name" value="GAT"/>
    <property type="match status" value="1"/>
</dbReference>
<dbReference type="Gene3D" id="1.20.5.170">
    <property type="match status" value="1"/>
</dbReference>
<dbReference type="PROSITE" id="PS50180">
    <property type="entry name" value="GAE"/>
    <property type="match status" value="1"/>
</dbReference>
<name>A0ABQ9FQP0_TEGGR</name>
<keyword evidence="8" id="KW-0333">Golgi apparatus</keyword>
<keyword evidence="4" id="KW-0813">Transport</keyword>
<dbReference type="InterPro" id="IPR008153">
    <property type="entry name" value="GAE_dom"/>
</dbReference>
<dbReference type="Pfam" id="PF00790">
    <property type="entry name" value="VHS"/>
    <property type="match status" value="1"/>
</dbReference>
<sequence length="666" mass="73232">MADEAESLESLLNKATNPANREVDLEYVNAFCDQINKELEGPLISVRLIAHKIQSPQEREALYALATLETCVKKCGRRFHQEIAKFRFLNEIIKVVSPKYLGNRTTEKVKKKCIEILYSWSRGLKHEPKIMEAYTMLKQQGIVKEDPTYIDQTIDIPAATPRPKHEIYDDEEKCKTLQKLLNSKNPHDLQAANRLIKNMVKEDTERSDRVSKRILELQTINNNIKLLNEMLSCYDSNTSSDSEKEMMKEFYETLEKLRPNLFRLASDVDEKDSDGITEILKTNDEVMQVMALYKNKVLSGSEQNGTTASKTATSSDSSTLLDFINDQATPSRTPQTTTGTDILDEELLALGIQDNKSKSDTSKTDSLLSELDDLFGAAAGGQSNTQAQTPSVSSGTPLSNPTFPAMGMTGGQPTFQPMPQLIRQPIPSNTPSNQPIMQGFTAGSVFNQQHQAPVGFLANNNASGGVFSSPSQPVKQQTVTPQQQKAMADLDLLGQTLMQQSLPKEPVKPTLNQIASSSPVVSSAAPVSFTTTSSTSGTNSVIKAPTQSAPVSKTEVLPLTDIFVPLETIQPGSESPVNAYDKNGLKIVIHVAKDKPREDVMKVKLQPPSATDLPAYNPILPPAAITQVMLVANPHKEKIRLKFKLSYTLNDVNSSDLGEVDGFPVH</sequence>
<evidence type="ECO:0000256" key="3">
    <source>
        <dbReference type="ARBA" id="ARBA00008099"/>
    </source>
</evidence>
<feature type="domain" description="GAE" evidence="11">
    <location>
        <begin position="544"/>
        <end position="664"/>
    </location>
</feature>
<dbReference type="CDD" id="cd14234">
    <property type="entry name" value="GAT_GGA_meta"/>
    <property type="match status" value="1"/>
</dbReference>
<dbReference type="PANTHER" id="PTHR45905:SF1">
    <property type="entry name" value="GOLGI-LOCALIZED, GAMMA-ADAPTIN EAR CONTAINING, ARF BINDING PROTEIN"/>
    <property type="match status" value="1"/>
</dbReference>
<evidence type="ECO:0000259" key="11">
    <source>
        <dbReference type="PROSITE" id="PS50180"/>
    </source>
</evidence>
<comment type="subcellular location">
    <subcellularLocation>
        <location evidence="2">Early endosome membrane</location>
        <topology evidence="2">Peripheral membrane protein</topology>
    </subcellularLocation>
    <subcellularLocation>
        <location evidence="1">Golgi apparatus</location>
        <location evidence="1">trans-Golgi network membrane</location>
        <topology evidence="1">Peripheral membrane protein</topology>
    </subcellularLocation>
</comment>
<evidence type="ECO:0000256" key="8">
    <source>
        <dbReference type="ARBA" id="ARBA00023034"/>
    </source>
</evidence>
<dbReference type="InterPro" id="IPR041198">
    <property type="entry name" value="GGA_N-GAT"/>
</dbReference>
<accession>A0ABQ9FQP0</accession>
<dbReference type="Gene3D" id="1.25.40.90">
    <property type="match status" value="1"/>
</dbReference>
<dbReference type="EMBL" id="JARBDR010000214">
    <property type="protein sequence ID" value="KAJ8319036.1"/>
    <property type="molecule type" value="Genomic_DNA"/>
</dbReference>
<protein>
    <recommendedName>
        <fullName evidence="15">ADP-ribosylation factor-binding protein GGA1</fullName>
    </recommendedName>
</protein>
<evidence type="ECO:0000256" key="7">
    <source>
        <dbReference type="ARBA" id="ARBA00022927"/>
    </source>
</evidence>
<comment type="caution">
    <text evidence="13">The sequence shown here is derived from an EMBL/GenBank/DDBJ whole genome shotgun (WGS) entry which is preliminary data.</text>
</comment>
<evidence type="ECO:0000259" key="10">
    <source>
        <dbReference type="PROSITE" id="PS50179"/>
    </source>
</evidence>
<keyword evidence="5" id="KW-0967">Endosome</keyword>
<dbReference type="CDD" id="cd03567">
    <property type="entry name" value="VHS_GGA_metazoan"/>
    <property type="match status" value="1"/>
</dbReference>
<evidence type="ECO:0000256" key="1">
    <source>
        <dbReference type="ARBA" id="ARBA00004150"/>
    </source>
</evidence>
<evidence type="ECO:0000313" key="14">
    <source>
        <dbReference type="Proteomes" id="UP001217089"/>
    </source>
</evidence>
<dbReference type="InterPro" id="IPR008152">
    <property type="entry name" value="Clathrin_a/b/g-adaptin_app_Ig"/>
</dbReference>
<evidence type="ECO:0000256" key="5">
    <source>
        <dbReference type="ARBA" id="ARBA00022753"/>
    </source>
</evidence>
<comment type="similarity">
    <text evidence="3">Belongs to the GGA protein family.</text>
</comment>
<evidence type="ECO:0000256" key="9">
    <source>
        <dbReference type="ARBA" id="ARBA00023136"/>
    </source>
</evidence>
<dbReference type="Proteomes" id="UP001217089">
    <property type="component" value="Unassembled WGS sequence"/>
</dbReference>
<dbReference type="Pfam" id="PF02883">
    <property type="entry name" value="Alpha_adaptinC2"/>
    <property type="match status" value="1"/>
</dbReference>
<dbReference type="SMART" id="SM00809">
    <property type="entry name" value="Alpha_adaptinC2"/>
    <property type="match status" value="1"/>
</dbReference>
<keyword evidence="9" id="KW-0472">Membrane</keyword>
<dbReference type="Gene3D" id="2.60.40.1230">
    <property type="match status" value="2"/>
</dbReference>
<evidence type="ECO:0000313" key="13">
    <source>
        <dbReference type="EMBL" id="KAJ8319036.1"/>
    </source>
</evidence>
<dbReference type="InterPro" id="IPR013041">
    <property type="entry name" value="Clathrin_app_Ig-like_sf"/>
</dbReference>
<feature type="domain" description="VHS" evidence="10">
    <location>
        <begin position="15"/>
        <end position="145"/>
    </location>
</feature>
<evidence type="ECO:0000256" key="4">
    <source>
        <dbReference type="ARBA" id="ARBA00022448"/>
    </source>
</evidence>
<keyword evidence="14" id="KW-1185">Reference proteome</keyword>
<dbReference type="InterPro" id="IPR008942">
    <property type="entry name" value="ENTH_VHS"/>
</dbReference>
<dbReference type="PROSITE" id="PS50179">
    <property type="entry name" value="VHS"/>
    <property type="match status" value="1"/>
</dbReference>
<dbReference type="InterPro" id="IPR027422">
    <property type="entry name" value="GGA1-3"/>
</dbReference>
<dbReference type="SMART" id="SM00288">
    <property type="entry name" value="VHS"/>
    <property type="match status" value="1"/>
</dbReference>
<evidence type="ECO:0000256" key="6">
    <source>
        <dbReference type="ARBA" id="ARBA00022843"/>
    </source>
</evidence>
<organism evidence="13 14">
    <name type="scientific">Tegillarca granosa</name>
    <name type="common">Malaysian cockle</name>
    <name type="synonym">Anadara granosa</name>
    <dbReference type="NCBI Taxonomy" id="220873"/>
    <lineage>
        <taxon>Eukaryota</taxon>
        <taxon>Metazoa</taxon>
        <taxon>Spiralia</taxon>
        <taxon>Lophotrochozoa</taxon>
        <taxon>Mollusca</taxon>
        <taxon>Bivalvia</taxon>
        <taxon>Autobranchia</taxon>
        <taxon>Pteriomorphia</taxon>
        <taxon>Arcoida</taxon>
        <taxon>Arcoidea</taxon>
        <taxon>Arcidae</taxon>
        <taxon>Tegillarca</taxon>
    </lineage>
</organism>
<dbReference type="Gene3D" id="1.20.58.160">
    <property type="match status" value="1"/>
</dbReference>
<proteinExistence type="inferred from homology"/>
<dbReference type="InterPro" id="IPR038425">
    <property type="entry name" value="GAT_sf"/>
</dbReference>
<dbReference type="SUPFAM" id="SSF48464">
    <property type="entry name" value="ENTH/VHS domain"/>
    <property type="match status" value="1"/>
</dbReference>
<dbReference type="Pfam" id="PF18308">
    <property type="entry name" value="GGA_N-GAT"/>
    <property type="match status" value="1"/>
</dbReference>
<keyword evidence="7" id="KW-0653">Protein transport</keyword>
<evidence type="ECO:0000259" key="12">
    <source>
        <dbReference type="PROSITE" id="PS50909"/>
    </source>
</evidence>
<reference evidence="13 14" key="1">
    <citation type="submission" date="2022-12" db="EMBL/GenBank/DDBJ databases">
        <title>Chromosome-level genome of Tegillarca granosa.</title>
        <authorList>
            <person name="Kim J."/>
        </authorList>
    </citation>
    <scope>NUCLEOTIDE SEQUENCE [LARGE SCALE GENOMIC DNA]</scope>
    <source>
        <strain evidence="13">Teg-2019</strain>
        <tissue evidence="13">Adductor muscle</tissue>
    </source>
</reference>
<dbReference type="PANTHER" id="PTHR45905">
    <property type="entry name" value="GOLGI-LOCALIZED, GAMMA-ADAPTIN EAR CONTAINING, ARF BINDING PROTEIN"/>
    <property type="match status" value="1"/>
</dbReference>
<dbReference type="InterPro" id="IPR004152">
    <property type="entry name" value="GAT_dom"/>
</dbReference>
<dbReference type="SUPFAM" id="SSF49348">
    <property type="entry name" value="Clathrin adaptor appendage domain"/>
    <property type="match status" value="1"/>
</dbReference>
<dbReference type="Pfam" id="PF03127">
    <property type="entry name" value="GAT"/>
    <property type="match status" value="1"/>
</dbReference>
<evidence type="ECO:0008006" key="15">
    <source>
        <dbReference type="Google" id="ProtNLM"/>
    </source>
</evidence>
<dbReference type="SUPFAM" id="SSF89009">
    <property type="entry name" value="GAT-like domain"/>
    <property type="match status" value="1"/>
</dbReference>
<keyword evidence="6" id="KW-0832">Ubl conjugation</keyword>